<evidence type="ECO:0000313" key="3">
    <source>
        <dbReference type="Proteomes" id="UP000018467"/>
    </source>
</evidence>
<evidence type="ECO:0000313" key="2">
    <source>
        <dbReference type="Ensembl" id="ENSAMXP00000010195.2"/>
    </source>
</evidence>
<dbReference type="AlphaFoldDB" id="W5KRI3"/>
<dbReference type="InterPro" id="IPR038800">
    <property type="entry name" value="CCDC17"/>
</dbReference>
<dbReference type="eggNOG" id="ENOG502QR6M">
    <property type="taxonomic scope" value="Eukaryota"/>
</dbReference>
<evidence type="ECO:0000256" key="1">
    <source>
        <dbReference type="SAM" id="MobiDB-lite"/>
    </source>
</evidence>
<reference evidence="2" key="3">
    <citation type="submission" date="2025-08" db="UniProtKB">
        <authorList>
            <consortium name="Ensembl"/>
        </authorList>
    </citation>
    <scope>IDENTIFICATION</scope>
</reference>
<dbReference type="STRING" id="7994.ENSAMXP00000010195"/>
<dbReference type="Ensembl" id="ENSAMXT00000010195.2">
    <property type="protein sequence ID" value="ENSAMXP00000010195.2"/>
    <property type="gene ID" value="ENSAMXG00000009925.2"/>
</dbReference>
<reference evidence="3" key="1">
    <citation type="submission" date="2013-03" db="EMBL/GenBank/DDBJ databases">
        <authorList>
            <person name="Jeffery W."/>
            <person name="Warren W."/>
            <person name="Wilson R.K."/>
        </authorList>
    </citation>
    <scope>NUCLEOTIDE SEQUENCE</scope>
    <source>
        <strain evidence="3">female</strain>
    </source>
</reference>
<keyword evidence="3" id="KW-1185">Reference proteome</keyword>
<dbReference type="HOGENOM" id="CLU_040615_0_0_1"/>
<sequence>MDSLICSRCNMTFRSSNFLAKHREKFCIGGVGQNEESDFHQNLNERIRELRRIRQQDRPNARAQLSQQNIHTPAQNHMQKPSSEPTAGRSEDQLLQIQPKMDKQKMVRSVDSKHLNQHREEMDLQELPAQNRKVALLEEMLFELQEQEKRNTSLLESLMNHLQHVPREPRSFTSKESPHLHIPETSKRVAQTYLPVYDGGALSAEISTLRLSYLQSGGKDSQILAQLQDLLDEALKVEKQPGKSAQPRPCQTERTKQRPKPRDRRRDFSRELISTECENQRLEEEIMRLQLRRRRPAVSRTTPPAHCRPCEQEMRSMKMDIDLLKHEIEINHLKRQIRSRKEEPALVTFPPLEEPGSQTPPFIRYPVDEGLGPAPYDPMAGFVVFYDFLLGLCPSYRVCRLMVGLYTGDQCLGSPFVLPPVYCELSSFSSFPPWYSQGQKAAIATKQAVPEVQPAPSMCLVIQVQASGGCDIYGQEVTSLAPRGWVKLNIFDHHHRIISGRWKIPVRILPAKPSMTTAEVNSVPQLDNAELFLRIVNARDAEIQSTVPISTHTAGIYRYPPVTSPRQRFSRQVSHEAARRTSAVPSAQGSLRDVVLDAGSVMMASVSPGNGAVTEPGTVWTAQMKWIALAHRRILSALMPPCVSPRMQCVMDGRSAQTGQTNTTATKVLAAYLETGAVGTGSVFLSSCAATGRMTVVMALMKRAVGPVES</sequence>
<evidence type="ECO:0008006" key="4">
    <source>
        <dbReference type="Google" id="ProtNLM"/>
    </source>
</evidence>
<feature type="compositionally biased region" description="Polar residues" evidence="1">
    <location>
        <begin position="63"/>
        <end position="85"/>
    </location>
</feature>
<dbReference type="PANTHER" id="PTHR33820">
    <property type="entry name" value="COILED-COIL DOMAIN-CONTAINING PROTEIN 17"/>
    <property type="match status" value="1"/>
</dbReference>
<organism evidence="2 3">
    <name type="scientific">Astyanax mexicanus</name>
    <name type="common">Blind cave fish</name>
    <name type="synonym">Astyanax fasciatus mexicanus</name>
    <dbReference type="NCBI Taxonomy" id="7994"/>
    <lineage>
        <taxon>Eukaryota</taxon>
        <taxon>Metazoa</taxon>
        <taxon>Chordata</taxon>
        <taxon>Craniata</taxon>
        <taxon>Vertebrata</taxon>
        <taxon>Euteleostomi</taxon>
        <taxon>Actinopterygii</taxon>
        <taxon>Neopterygii</taxon>
        <taxon>Teleostei</taxon>
        <taxon>Ostariophysi</taxon>
        <taxon>Characiformes</taxon>
        <taxon>Characoidei</taxon>
        <taxon>Acestrorhamphidae</taxon>
        <taxon>Acestrorhamphinae</taxon>
        <taxon>Astyanax</taxon>
    </lineage>
</organism>
<dbReference type="InParanoid" id="W5KRI3"/>
<dbReference type="GeneTree" id="ENSGT00940000167241"/>
<reference evidence="2" key="4">
    <citation type="submission" date="2025-09" db="UniProtKB">
        <authorList>
            <consortium name="Ensembl"/>
        </authorList>
    </citation>
    <scope>IDENTIFICATION</scope>
</reference>
<name>W5KRI3_ASTMX</name>
<feature type="region of interest" description="Disordered" evidence="1">
    <location>
        <begin position="238"/>
        <end position="272"/>
    </location>
</feature>
<accession>W5KRI3</accession>
<protein>
    <recommendedName>
        <fullName evidence="4">Coiled-coil domain containing 17</fullName>
    </recommendedName>
</protein>
<dbReference type="Proteomes" id="UP000018467">
    <property type="component" value="Unassembled WGS sequence"/>
</dbReference>
<dbReference type="Bgee" id="ENSAMXG00000009925">
    <property type="expression patterns" value="Expressed in testis and 5 other cell types or tissues"/>
</dbReference>
<proteinExistence type="predicted"/>
<dbReference type="PANTHER" id="PTHR33820:SF5">
    <property type="entry name" value="COILED-COIL DOMAIN-CONTAINING PROTEIN 17-LIKE"/>
    <property type="match status" value="1"/>
</dbReference>
<feature type="region of interest" description="Disordered" evidence="1">
    <location>
        <begin position="57"/>
        <end position="90"/>
    </location>
</feature>
<reference evidence="3" key="2">
    <citation type="journal article" date="2014" name="Nat. Commun.">
        <title>The cavefish genome reveals candidate genes for eye loss.</title>
        <authorList>
            <person name="McGaugh S.E."/>
            <person name="Gross J.B."/>
            <person name="Aken B."/>
            <person name="Blin M."/>
            <person name="Borowsky R."/>
            <person name="Chalopin D."/>
            <person name="Hinaux H."/>
            <person name="Jeffery W.R."/>
            <person name="Keene A."/>
            <person name="Ma L."/>
            <person name="Minx P."/>
            <person name="Murphy D."/>
            <person name="O'Quin K.E."/>
            <person name="Retaux S."/>
            <person name="Rohner N."/>
            <person name="Searle S.M."/>
            <person name="Stahl B.A."/>
            <person name="Tabin C."/>
            <person name="Volff J.N."/>
            <person name="Yoshizawa M."/>
            <person name="Warren W.C."/>
        </authorList>
    </citation>
    <scope>NUCLEOTIDE SEQUENCE [LARGE SCALE GENOMIC DNA]</scope>
    <source>
        <strain evidence="3">female</strain>
    </source>
</reference>